<sequence length="97" mass="10949">MVREGEVDEIVAHVTDIGTDILHVLYKDEKAVMLDGMYNLSSGSFAKNEEFSDSNFKLSSFDTDLKWPGTLTIQESTPLEESYRLVICCRSHRVSVC</sequence>
<protein>
    <submittedName>
        <fullName evidence="2">Uncharacterized protein</fullName>
    </submittedName>
</protein>
<proteinExistence type="predicted"/>
<dbReference type="AlphaFoldDB" id="A0A915A345"/>
<keyword evidence="1" id="KW-1185">Reference proteome</keyword>
<evidence type="ECO:0000313" key="2">
    <source>
        <dbReference type="WBParaSite" id="PgE143_g003_t01"/>
    </source>
</evidence>
<organism evidence="1 2">
    <name type="scientific">Parascaris univalens</name>
    <name type="common">Nematode worm</name>
    <dbReference type="NCBI Taxonomy" id="6257"/>
    <lineage>
        <taxon>Eukaryota</taxon>
        <taxon>Metazoa</taxon>
        <taxon>Ecdysozoa</taxon>
        <taxon>Nematoda</taxon>
        <taxon>Chromadorea</taxon>
        <taxon>Rhabditida</taxon>
        <taxon>Spirurina</taxon>
        <taxon>Ascaridomorpha</taxon>
        <taxon>Ascaridoidea</taxon>
        <taxon>Ascarididae</taxon>
        <taxon>Parascaris</taxon>
    </lineage>
</organism>
<evidence type="ECO:0000313" key="1">
    <source>
        <dbReference type="Proteomes" id="UP000887569"/>
    </source>
</evidence>
<accession>A0A915A345</accession>
<reference evidence="2" key="1">
    <citation type="submission" date="2022-11" db="UniProtKB">
        <authorList>
            <consortium name="WormBaseParasite"/>
        </authorList>
    </citation>
    <scope>IDENTIFICATION</scope>
</reference>
<dbReference type="WBParaSite" id="PgE143_g003_t01">
    <property type="protein sequence ID" value="PgE143_g003_t01"/>
    <property type="gene ID" value="PgE143_g003"/>
</dbReference>
<dbReference type="Proteomes" id="UP000887569">
    <property type="component" value="Unplaced"/>
</dbReference>
<name>A0A915A345_PARUN</name>